<dbReference type="Pfam" id="PF05869">
    <property type="entry name" value="Dam"/>
    <property type="match status" value="1"/>
</dbReference>
<dbReference type="InterPro" id="IPR002052">
    <property type="entry name" value="DNA_methylase_N6_adenine_CS"/>
</dbReference>
<dbReference type="InterPro" id="IPR008593">
    <property type="entry name" value="Dam_MeTrfase"/>
</dbReference>
<dbReference type="GO" id="GO:0032259">
    <property type="term" value="P:methylation"/>
    <property type="evidence" value="ECO:0007669"/>
    <property type="project" value="InterPro"/>
</dbReference>
<dbReference type="Proteomes" id="UP001240905">
    <property type="component" value="Unassembled WGS sequence"/>
</dbReference>
<dbReference type="AlphaFoldDB" id="A0AAW7J5A2"/>
<reference evidence="1" key="1">
    <citation type="submission" date="2023-06" db="EMBL/GenBank/DDBJ databases">
        <title>Draft Genome Sequences of lactic acid bacteria strains isolated from fermented milk products.</title>
        <authorList>
            <person name="Elcheninov A.G."/>
            <person name="Klyukina A."/>
            <person name="Zayulina K.S."/>
            <person name="Gavirova L.A."/>
            <person name="Shcherbakova P.A."/>
            <person name="Shestakov A.I."/>
            <person name="Kublanov I.V."/>
            <person name="Kochetkova T.V."/>
        </authorList>
    </citation>
    <scope>NUCLEOTIDE SEQUENCE</scope>
    <source>
        <strain evidence="1">TOM.142</strain>
    </source>
</reference>
<dbReference type="GO" id="GO:0009307">
    <property type="term" value="P:DNA restriction-modification system"/>
    <property type="evidence" value="ECO:0007669"/>
    <property type="project" value="InterPro"/>
</dbReference>
<organism evidence="1 2">
    <name type="scientific">Lactococcus lactis</name>
    <dbReference type="NCBI Taxonomy" id="1358"/>
    <lineage>
        <taxon>Bacteria</taxon>
        <taxon>Bacillati</taxon>
        <taxon>Bacillota</taxon>
        <taxon>Bacilli</taxon>
        <taxon>Lactobacillales</taxon>
        <taxon>Streptococcaceae</taxon>
        <taxon>Lactococcus</taxon>
    </lineage>
</organism>
<sequence>MNKELMFSSKTDLWSTPWNFFDKLNDEFHFTLDPCSTRENAKCYKHFTIEEDGLLQDWGNEVVFCNPPYGRQIKDWVKKAYEESQKDDTTVVMLIPARTDTIYFHEYIYHKAEIRFIKGRLKFGDAKNAAPFPSMVVIFRKDNQ</sequence>
<evidence type="ECO:0000313" key="2">
    <source>
        <dbReference type="Proteomes" id="UP001240905"/>
    </source>
</evidence>
<dbReference type="EMBL" id="JAUCAE010000059">
    <property type="protein sequence ID" value="MDM7548006.1"/>
    <property type="molecule type" value="Genomic_DNA"/>
</dbReference>
<dbReference type="RefSeq" id="WP_289448621.1">
    <property type="nucleotide sequence ID" value="NZ_JAUCAE010000059.1"/>
</dbReference>
<comment type="caution">
    <text evidence="1">The sequence shown here is derived from an EMBL/GenBank/DDBJ whole genome shotgun (WGS) entry which is preliminary data.</text>
</comment>
<proteinExistence type="predicted"/>
<dbReference type="PROSITE" id="PS00092">
    <property type="entry name" value="N6_MTASE"/>
    <property type="match status" value="1"/>
</dbReference>
<dbReference type="GO" id="GO:0009007">
    <property type="term" value="F:site-specific DNA-methyltransferase (adenine-specific) activity"/>
    <property type="evidence" value="ECO:0007669"/>
    <property type="project" value="InterPro"/>
</dbReference>
<dbReference type="GO" id="GO:0003677">
    <property type="term" value="F:DNA binding"/>
    <property type="evidence" value="ECO:0007669"/>
    <property type="project" value="InterPro"/>
</dbReference>
<accession>A0AAW7J5A2</accession>
<name>A0AAW7J5A2_9LACT</name>
<protein>
    <submittedName>
        <fullName evidence="1">DNA N-6-adenine-methyltransferase</fullName>
    </submittedName>
</protein>
<evidence type="ECO:0000313" key="1">
    <source>
        <dbReference type="EMBL" id="MDM7548006.1"/>
    </source>
</evidence>
<gene>
    <name evidence="1" type="ORF">QUD52_13535</name>
</gene>